<dbReference type="InterPro" id="IPR050266">
    <property type="entry name" value="AB_hydrolase_sf"/>
</dbReference>
<gene>
    <name evidence="2" type="ORF">FHS75_002433</name>
</gene>
<dbReference type="InterPro" id="IPR029058">
    <property type="entry name" value="AB_hydrolase_fold"/>
</dbReference>
<organism evidence="2 3">
    <name type="scientific">Novosphingobium marinum</name>
    <dbReference type="NCBI Taxonomy" id="1514948"/>
    <lineage>
        <taxon>Bacteria</taxon>
        <taxon>Pseudomonadati</taxon>
        <taxon>Pseudomonadota</taxon>
        <taxon>Alphaproteobacteria</taxon>
        <taxon>Sphingomonadales</taxon>
        <taxon>Sphingomonadaceae</taxon>
        <taxon>Novosphingobium</taxon>
    </lineage>
</organism>
<keyword evidence="3" id="KW-1185">Reference proteome</keyword>
<dbReference type="RefSeq" id="WP_179407947.1">
    <property type="nucleotide sequence ID" value="NZ_BMGF01000004.1"/>
</dbReference>
<dbReference type="PRINTS" id="PR00412">
    <property type="entry name" value="EPOXHYDRLASE"/>
</dbReference>
<dbReference type="AlphaFoldDB" id="A0A7Y9XWW4"/>
<evidence type="ECO:0000259" key="1">
    <source>
        <dbReference type="Pfam" id="PF00561"/>
    </source>
</evidence>
<proteinExistence type="predicted"/>
<dbReference type="PRINTS" id="PR00111">
    <property type="entry name" value="ABHYDROLASE"/>
</dbReference>
<dbReference type="Proteomes" id="UP000522081">
    <property type="component" value="Unassembled WGS sequence"/>
</dbReference>
<dbReference type="GO" id="GO:0016020">
    <property type="term" value="C:membrane"/>
    <property type="evidence" value="ECO:0007669"/>
    <property type="project" value="TreeGrafter"/>
</dbReference>
<dbReference type="PANTHER" id="PTHR43798">
    <property type="entry name" value="MONOACYLGLYCEROL LIPASE"/>
    <property type="match status" value="1"/>
</dbReference>
<evidence type="ECO:0000313" key="3">
    <source>
        <dbReference type="Proteomes" id="UP000522081"/>
    </source>
</evidence>
<accession>A0A7Y9XWW4</accession>
<comment type="caution">
    <text evidence="2">The sequence shown here is derived from an EMBL/GenBank/DDBJ whole genome shotgun (WGS) entry which is preliminary data.</text>
</comment>
<protein>
    <submittedName>
        <fullName evidence="2">Pimeloyl-ACP methyl ester carboxylesterase</fullName>
    </submittedName>
</protein>
<dbReference type="Pfam" id="PF00561">
    <property type="entry name" value="Abhydrolase_1"/>
    <property type="match status" value="1"/>
</dbReference>
<dbReference type="InterPro" id="IPR000073">
    <property type="entry name" value="AB_hydrolase_1"/>
</dbReference>
<dbReference type="Gene3D" id="3.40.50.1820">
    <property type="entry name" value="alpha/beta hydrolase"/>
    <property type="match status" value="1"/>
</dbReference>
<evidence type="ECO:0000313" key="2">
    <source>
        <dbReference type="EMBL" id="NYH96101.1"/>
    </source>
</evidence>
<dbReference type="InterPro" id="IPR000639">
    <property type="entry name" value="Epox_hydrolase-like"/>
</dbReference>
<dbReference type="GO" id="GO:0003824">
    <property type="term" value="F:catalytic activity"/>
    <property type="evidence" value="ECO:0007669"/>
    <property type="project" value="InterPro"/>
</dbReference>
<feature type="domain" description="AB hydrolase-1" evidence="1">
    <location>
        <begin position="30"/>
        <end position="275"/>
    </location>
</feature>
<dbReference type="EMBL" id="JACBZF010000004">
    <property type="protein sequence ID" value="NYH96101.1"/>
    <property type="molecule type" value="Genomic_DNA"/>
</dbReference>
<dbReference type="PANTHER" id="PTHR43798:SF33">
    <property type="entry name" value="HYDROLASE, PUTATIVE (AFU_ORTHOLOGUE AFUA_2G14860)-RELATED"/>
    <property type="match status" value="1"/>
</dbReference>
<name>A0A7Y9XWW4_9SPHN</name>
<reference evidence="2 3" key="1">
    <citation type="submission" date="2020-07" db="EMBL/GenBank/DDBJ databases">
        <title>Genomic Encyclopedia of Type Strains, Phase IV (KMG-IV): sequencing the most valuable type-strain genomes for metagenomic binning, comparative biology and taxonomic classification.</title>
        <authorList>
            <person name="Goeker M."/>
        </authorList>
    </citation>
    <scope>NUCLEOTIDE SEQUENCE [LARGE SCALE GENOMIC DNA]</scope>
    <source>
        <strain evidence="2 3">DSM 29043</strain>
    </source>
</reference>
<dbReference type="SUPFAM" id="SSF53474">
    <property type="entry name" value="alpha/beta-Hydrolases"/>
    <property type="match status" value="1"/>
</dbReference>
<sequence length="291" mass="33242">MTDFVGPTSHSFVSQRTRLHYLDWGNHEAPPLILVHGGQDHARTWDWTAEAMRRDYHVIAPDLRGHGDSEWSSDGSYGILSWVFDLAQLIDDLGLAPVNIVAHSLGGAISLRYTGLFPDKVRKLVSIEGSGAVPRKIHEYMSAPVEERLTRWIAERRRLAKPSYRYPDVPSAIARMREANPTLTAEQVRHLALHAVRRNEDGTFSWKYDRYTRNLASFALSDADSIRLWQQIECPVLLCWGNKSWVDDPNSDGTARHFRDVRTAEFDAGHWLHHDCFDDFVALVRRFLAEG</sequence>